<evidence type="ECO:0000313" key="3">
    <source>
        <dbReference type="Proteomes" id="UP001385951"/>
    </source>
</evidence>
<feature type="compositionally biased region" description="Low complexity" evidence="1">
    <location>
        <begin position="1"/>
        <end position="15"/>
    </location>
</feature>
<feature type="compositionally biased region" description="Polar residues" evidence="1">
    <location>
        <begin position="167"/>
        <end position="193"/>
    </location>
</feature>
<feature type="compositionally biased region" description="Polar residues" evidence="1">
    <location>
        <begin position="78"/>
        <end position="93"/>
    </location>
</feature>
<gene>
    <name evidence="2" type="ORF">QCA50_006843</name>
</gene>
<feature type="region of interest" description="Disordered" evidence="1">
    <location>
        <begin position="1"/>
        <end position="333"/>
    </location>
</feature>
<feature type="compositionally biased region" description="Basic and acidic residues" evidence="1">
    <location>
        <begin position="287"/>
        <end position="305"/>
    </location>
</feature>
<feature type="compositionally biased region" description="Basic and acidic residues" evidence="1">
    <location>
        <begin position="151"/>
        <end position="163"/>
    </location>
</feature>
<accession>A0AAW0GJW7</accession>
<feature type="compositionally biased region" description="Polar residues" evidence="1">
    <location>
        <begin position="47"/>
        <end position="68"/>
    </location>
</feature>
<feature type="compositionally biased region" description="Basic and acidic residues" evidence="1">
    <location>
        <begin position="106"/>
        <end position="115"/>
    </location>
</feature>
<dbReference type="AlphaFoldDB" id="A0AAW0GJW7"/>
<evidence type="ECO:0000313" key="2">
    <source>
        <dbReference type="EMBL" id="KAK7690192.1"/>
    </source>
</evidence>
<feature type="compositionally biased region" description="Polar residues" evidence="1">
    <location>
        <begin position="215"/>
        <end position="236"/>
    </location>
</feature>
<proteinExistence type="predicted"/>
<feature type="compositionally biased region" description="Basic and acidic residues" evidence="1">
    <location>
        <begin position="268"/>
        <end position="279"/>
    </location>
</feature>
<feature type="compositionally biased region" description="Polar residues" evidence="1">
    <location>
        <begin position="324"/>
        <end position="333"/>
    </location>
</feature>
<keyword evidence="3" id="KW-1185">Reference proteome</keyword>
<evidence type="ECO:0000256" key="1">
    <source>
        <dbReference type="SAM" id="MobiDB-lite"/>
    </source>
</evidence>
<name>A0AAW0GJW7_9APHY</name>
<organism evidence="2 3">
    <name type="scientific">Cerrena zonata</name>
    <dbReference type="NCBI Taxonomy" id="2478898"/>
    <lineage>
        <taxon>Eukaryota</taxon>
        <taxon>Fungi</taxon>
        <taxon>Dikarya</taxon>
        <taxon>Basidiomycota</taxon>
        <taxon>Agaricomycotina</taxon>
        <taxon>Agaricomycetes</taxon>
        <taxon>Polyporales</taxon>
        <taxon>Cerrenaceae</taxon>
        <taxon>Cerrena</taxon>
    </lineage>
</organism>
<feature type="compositionally biased region" description="Gly residues" evidence="1">
    <location>
        <begin position="16"/>
        <end position="25"/>
    </location>
</feature>
<sequence>MSFNNSNSNDNPSGFGFVGGTGPTGAGVRQFGEQWNNDPTSTTTTTRDQQFSGNGKETDIGTQGTLWDSKQGGDFGKPQSSLRNQYSDNSNDPTAGGPLSTGAVLDTHRSADHLGGDFGKPQSSLHNKTSDSSNDFNPSGGDRFSTGALDDTTRRDVDQRGGDFGKPQSTLRNQDSNDFDPTSTSSGRFSTGANVDARRNADQQRGDFGTPKSILRNQHSDNSNDFDPTSSSRSSTGAQAGRDAGRDADQQFEARRPIATNTSETGATDDHFSERRGHENQQSTGSDGRKPTVGDRLKGSLEKAAGKVAGNPAMVERGEERKAGNNNGASGPF</sequence>
<comment type="caution">
    <text evidence="2">The sequence shown here is derived from an EMBL/GenBank/DDBJ whole genome shotgun (WGS) entry which is preliminary data.</text>
</comment>
<feature type="compositionally biased region" description="Basic and acidic residues" evidence="1">
    <location>
        <begin position="196"/>
        <end position="205"/>
    </location>
</feature>
<protein>
    <submittedName>
        <fullName evidence="2">Uncharacterized protein</fullName>
    </submittedName>
</protein>
<dbReference type="Proteomes" id="UP001385951">
    <property type="component" value="Unassembled WGS sequence"/>
</dbReference>
<dbReference type="EMBL" id="JASBNA010000007">
    <property type="protein sequence ID" value="KAK7690192.1"/>
    <property type="molecule type" value="Genomic_DNA"/>
</dbReference>
<feature type="compositionally biased region" description="Basic and acidic residues" evidence="1">
    <location>
        <begin position="243"/>
        <end position="256"/>
    </location>
</feature>
<reference evidence="2 3" key="1">
    <citation type="submission" date="2022-09" db="EMBL/GenBank/DDBJ databases">
        <authorList>
            <person name="Palmer J.M."/>
        </authorList>
    </citation>
    <scope>NUCLEOTIDE SEQUENCE [LARGE SCALE GENOMIC DNA]</scope>
    <source>
        <strain evidence="2 3">DSM 7382</strain>
    </source>
</reference>
<feature type="compositionally biased region" description="Polar residues" evidence="1">
    <location>
        <begin position="121"/>
        <end position="137"/>
    </location>
</feature>